<feature type="compositionally biased region" description="Basic and acidic residues" evidence="1">
    <location>
        <begin position="50"/>
        <end position="66"/>
    </location>
</feature>
<feature type="region of interest" description="Disordered" evidence="1">
    <location>
        <begin position="1"/>
        <end position="29"/>
    </location>
</feature>
<dbReference type="Proteomes" id="UP000825072">
    <property type="component" value="Chromosome 1"/>
</dbReference>
<dbReference type="EMBL" id="AP024747">
    <property type="protein sequence ID" value="BCY24125.1"/>
    <property type="molecule type" value="Genomic_DNA"/>
</dbReference>
<dbReference type="AlphaFoldDB" id="A0AAD1NUJ6"/>
<protein>
    <submittedName>
        <fullName evidence="2">Uncharacterized protein</fullName>
    </submittedName>
</protein>
<feature type="region of interest" description="Disordered" evidence="1">
    <location>
        <begin position="43"/>
        <end position="66"/>
    </location>
</feature>
<organism evidence="2 3">
    <name type="scientific">Cutibacterium modestum</name>
    <dbReference type="NCBI Taxonomy" id="2559073"/>
    <lineage>
        <taxon>Bacteria</taxon>
        <taxon>Bacillati</taxon>
        <taxon>Actinomycetota</taxon>
        <taxon>Actinomycetes</taxon>
        <taxon>Propionibacteriales</taxon>
        <taxon>Propionibacteriaceae</taxon>
        <taxon>Cutibacterium</taxon>
    </lineage>
</organism>
<gene>
    <name evidence="2" type="ORF">KB1_01150</name>
</gene>
<name>A0AAD1NUJ6_9ACTN</name>
<evidence type="ECO:0000256" key="1">
    <source>
        <dbReference type="SAM" id="MobiDB-lite"/>
    </source>
</evidence>
<sequence length="66" mass="7083">MIAQEGGAAASMVYDRGNNVSPGNRPRALADLDPVEGLYNLSHHRGRVIGRHDGAHHRDTGHTGSR</sequence>
<evidence type="ECO:0000313" key="2">
    <source>
        <dbReference type="EMBL" id="BCY24125.1"/>
    </source>
</evidence>
<reference evidence="2" key="1">
    <citation type="submission" date="2021-06" db="EMBL/GenBank/DDBJ databases">
        <title>Genome sequence of Cutibacterium modestum strain KB17-24694.</title>
        <authorList>
            <person name="Dekio I."/>
            <person name="Asahina A."/>
            <person name="Nishida M."/>
        </authorList>
    </citation>
    <scope>NUCLEOTIDE SEQUENCE</scope>
    <source>
        <strain evidence="2">KB17-24694</strain>
    </source>
</reference>
<evidence type="ECO:0000313" key="3">
    <source>
        <dbReference type="Proteomes" id="UP000825072"/>
    </source>
</evidence>
<proteinExistence type="predicted"/>
<accession>A0AAD1NUJ6</accession>